<dbReference type="Pfam" id="PF13692">
    <property type="entry name" value="Glyco_trans_1_4"/>
    <property type="match status" value="1"/>
</dbReference>
<keyword evidence="2" id="KW-0328">Glycosyltransferase</keyword>
<gene>
    <name evidence="5" type="ORF">GCM10010269_78560</name>
</gene>
<evidence type="ECO:0000256" key="1">
    <source>
        <dbReference type="ARBA" id="ARBA00021292"/>
    </source>
</evidence>
<dbReference type="Pfam" id="PF13439">
    <property type="entry name" value="Glyco_transf_4"/>
    <property type="match status" value="1"/>
</dbReference>
<dbReference type="PANTHER" id="PTHR12526">
    <property type="entry name" value="GLYCOSYLTRANSFERASE"/>
    <property type="match status" value="1"/>
</dbReference>
<dbReference type="Proteomes" id="UP000606194">
    <property type="component" value="Unassembled WGS sequence"/>
</dbReference>
<evidence type="ECO:0000256" key="3">
    <source>
        <dbReference type="ARBA" id="ARBA00022679"/>
    </source>
</evidence>
<evidence type="ECO:0000313" key="5">
    <source>
        <dbReference type="EMBL" id="GGS28194.1"/>
    </source>
</evidence>
<evidence type="ECO:0000256" key="2">
    <source>
        <dbReference type="ARBA" id="ARBA00022676"/>
    </source>
</evidence>
<protein>
    <recommendedName>
        <fullName evidence="1">D-inositol 3-phosphate glycosyltransferase</fullName>
    </recommendedName>
</protein>
<dbReference type="SUPFAM" id="SSF53756">
    <property type="entry name" value="UDP-Glycosyltransferase/glycogen phosphorylase"/>
    <property type="match status" value="1"/>
</dbReference>
<sequence length="379" mass="42134">MLLIEALTTGGAQRQLLNLAVQLGGRGHRVSVVVYHLADYNHRDHFRGEFERAGVPVTDVPVMAPWRRLWAVRRTVRAAGPDVVIAFLRRPGLLAELTALPARRFALIVSERTGKEGGRDMKDLTRFQLHRLADAVVANSAHLEHYVRTAAPWLRTRLRQITNSVDLDHFRPAGAPPPPHPGLRILAIGRFRPEKNFLALAAALRILRTTEPALDVTVDWYGNNFFLGQQPTGRSRPYLELLDVLRETGLEDAFRVHPPVGDVVALYQKADVLCLPSRYESLPNVVCEALACGLPVLASAVSDNDRLVRDGENGFLFDPHEPRSIAEAIRRFAALSADERAAMGRTGRRLAEELLSPATAAVRWADLVEQVVEARRAAW</sequence>
<reference evidence="5" key="1">
    <citation type="journal article" date="2014" name="Int. J. Syst. Evol. Microbiol.">
        <title>Complete genome sequence of Corynebacterium casei LMG S-19264T (=DSM 44701T), isolated from a smear-ripened cheese.</title>
        <authorList>
            <consortium name="US DOE Joint Genome Institute (JGI-PGF)"/>
            <person name="Walter F."/>
            <person name="Albersmeier A."/>
            <person name="Kalinowski J."/>
            <person name="Ruckert C."/>
        </authorList>
    </citation>
    <scope>NUCLEOTIDE SEQUENCE</scope>
    <source>
        <strain evidence="5">JCM 4386</strain>
    </source>
</reference>
<dbReference type="EMBL" id="BMTL01000054">
    <property type="protein sequence ID" value="GGS28194.1"/>
    <property type="molecule type" value="Genomic_DNA"/>
</dbReference>
<dbReference type="GO" id="GO:0016757">
    <property type="term" value="F:glycosyltransferase activity"/>
    <property type="evidence" value="ECO:0007669"/>
    <property type="project" value="UniProtKB-KW"/>
</dbReference>
<dbReference type="AlphaFoldDB" id="A0A918LBU4"/>
<keyword evidence="6" id="KW-1185">Reference proteome</keyword>
<organism evidence="5 6">
    <name type="scientific">Streptomyces humidus</name>
    <dbReference type="NCBI Taxonomy" id="52259"/>
    <lineage>
        <taxon>Bacteria</taxon>
        <taxon>Bacillati</taxon>
        <taxon>Actinomycetota</taxon>
        <taxon>Actinomycetes</taxon>
        <taxon>Kitasatosporales</taxon>
        <taxon>Streptomycetaceae</taxon>
        <taxon>Streptomyces</taxon>
    </lineage>
</organism>
<keyword evidence="3 5" id="KW-0808">Transferase</keyword>
<proteinExistence type="predicted"/>
<feature type="domain" description="Glycosyltransferase subfamily 4-like N-terminal" evidence="4">
    <location>
        <begin position="10"/>
        <end position="168"/>
    </location>
</feature>
<dbReference type="InterPro" id="IPR028098">
    <property type="entry name" value="Glyco_trans_4-like_N"/>
</dbReference>
<evidence type="ECO:0000259" key="4">
    <source>
        <dbReference type="Pfam" id="PF13439"/>
    </source>
</evidence>
<reference evidence="5" key="2">
    <citation type="submission" date="2020-09" db="EMBL/GenBank/DDBJ databases">
        <authorList>
            <person name="Sun Q."/>
            <person name="Ohkuma M."/>
        </authorList>
    </citation>
    <scope>NUCLEOTIDE SEQUENCE</scope>
    <source>
        <strain evidence="5">JCM 4386</strain>
    </source>
</reference>
<name>A0A918LBU4_9ACTN</name>
<accession>A0A918LBU4</accession>
<comment type="caution">
    <text evidence="5">The sequence shown here is derived from an EMBL/GenBank/DDBJ whole genome shotgun (WGS) entry which is preliminary data.</text>
</comment>
<evidence type="ECO:0000313" key="6">
    <source>
        <dbReference type="Proteomes" id="UP000606194"/>
    </source>
</evidence>
<dbReference type="CDD" id="cd03801">
    <property type="entry name" value="GT4_PimA-like"/>
    <property type="match status" value="1"/>
</dbReference>
<dbReference type="Gene3D" id="3.40.50.2000">
    <property type="entry name" value="Glycogen Phosphorylase B"/>
    <property type="match status" value="2"/>
</dbReference>
<dbReference type="PANTHER" id="PTHR12526:SF510">
    <property type="entry name" value="D-INOSITOL 3-PHOSPHATE GLYCOSYLTRANSFERASE"/>
    <property type="match status" value="1"/>
</dbReference>